<keyword evidence="1" id="KW-0645">Protease</keyword>
<evidence type="ECO:0000313" key="5">
    <source>
        <dbReference type="Proteomes" id="UP000692954"/>
    </source>
</evidence>
<dbReference type="InterPro" id="IPR003653">
    <property type="entry name" value="Peptidase_C48_C"/>
</dbReference>
<name>A0A8S1R9T7_9CILI</name>
<proteinExistence type="predicted"/>
<evidence type="ECO:0000313" key="4">
    <source>
        <dbReference type="EMBL" id="CAD8124174.1"/>
    </source>
</evidence>
<dbReference type="Proteomes" id="UP000692954">
    <property type="component" value="Unassembled WGS sequence"/>
</dbReference>
<accession>A0A8S1R9T7</accession>
<sequence>MNELDDNVLQENSISIPQTITTKLFQQKHSIQKQMYKIKTPSNCQKLLLRPNGNIIIVSVIKGDFTILQDCKLFINCKNYISIPRDFPEDDQTTYKGGLDGNHFLPYGYGTFENQSGIFKGNFKDGFAFGSCVFELKQKNYRQECVYQWGQKHGQCTEINEQFKSIGLYENNLKHGIFVIKDLNTQNRSEQERKEFYRNGIMRNIGETKNNQYRLQQQTTRYLLYHKDYSITNFSFKGFNYGEWLNQLGLDYYLQLVDDYYKVTHNKLVCLINTVECQDIFTSLITSKDYKASILPKLLEVNVLLSEIKKLIFVMNVDRGHFLLLVYQNSFLYILNSIRNKQDDIILDRVAKIFPQFQNQSQNNKKLSIPIPQQNNGFDCGIHTIFNTLLQYKYIDKDVNQIDYTTNNKIMEQLRKHVKNVLLDDYAHIIPQFSNNKSNHRY</sequence>
<keyword evidence="2" id="KW-0378">Hydrolase</keyword>
<dbReference type="GO" id="GO:0006508">
    <property type="term" value="P:proteolysis"/>
    <property type="evidence" value="ECO:0007669"/>
    <property type="project" value="UniProtKB-KW"/>
</dbReference>
<dbReference type="AlphaFoldDB" id="A0A8S1R9T7"/>
<evidence type="ECO:0000256" key="1">
    <source>
        <dbReference type="ARBA" id="ARBA00022670"/>
    </source>
</evidence>
<comment type="caution">
    <text evidence="4">The sequence shown here is derived from an EMBL/GenBank/DDBJ whole genome shotgun (WGS) entry which is preliminary data.</text>
</comment>
<gene>
    <name evidence="4" type="ORF">PSON_ATCC_30995.1.T1490119</name>
</gene>
<dbReference type="PROSITE" id="PS50600">
    <property type="entry name" value="ULP_PROTEASE"/>
    <property type="match status" value="1"/>
</dbReference>
<keyword evidence="5" id="KW-1185">Reference proteome</keyword>
<dbReference type="Pfam" id="PF02902">
    <property type="entry name" value="Peptidase_C48"/>
    <property type="match status" value="1"/>
</dbReference>
<dbReference type="EMBL" id="CAJJDN010000149">
    <property type="protein sequence ID" value="CAD8124174.1"/>
    <property type="molecule type" value="Genomic_DNA"/>
</dbReference>
<dbReference type="GO" id="GO:0008234">
    <property type="term" value="F:cysteine-type peptidase activity"/>
    <property type="evidence" value="ECO:0007669"/>
    <property type="project" value="InterPro"/>
</dbReference>
<evidence type="ECO:0000259" key="3">
    <source>
        <dbReference type="PROSITE" id="PS50600"/>
    </source>
</evidence>
<protein>
    <recommendedName>
        <fullName evidence="3">Ubiquitin-like protease family profile domain-containing protein</fullName>
    </recommendedName>
</protein>
<dbReference type="OrthoDB" id="5065855at2759"/>
<feature type="domain" description="Ubiquitin-like protease family profile" evidence="3">
    <location>
        <begin position="229"/>
        <end position="391"/>
    </location>
</feature>
<evidence type="ECO:0000256" key="2">
    <source>
        <dbReference type="ARBA" id="ARBA00022801"/>
    </source>
</evidence>
<reference evidence="4" key="1">
    <citation type="submission" date="2021-01" db="EMBL/GenBank/DDBJ databases">
        <authorList>
            <consortium name="Genoscope - CEA"/>
            <person name="William W."/>
        </authorList>
    </citation>
    <scope>NUCLEOTIDE SEQUENCE</scope>
</reference>
<organism evidence="4 5">
    <name type="scientific">Paramecium sonneborni</name>
    <dbReference type="NCBI Taxonomy" id="65129"/>
    <lineage>
        <taxon>Eukaryota</taxon>
        <taxon>Sar</taxon>
        <taxon>Alveolata</taxon>
        <taxon>Ciliophora</taxon>
        <taxon>Intramacronucleata</taxon>
        <taxon>Oligohymenophorea</taxon>
        <taxon>Peniculida</taxon>
        <taxon>Parameciidae</taxon>
        <taxon>Paramecium</taxon>
    </lineage>
</organism>